<evidence type="ECO:0000313" key="2">
    <source>
        <dbReference type="Proteomes" id="UP000467240"/>
    </source>
</evidence>
<proteinExistence type="predicted"/>
<dbReference type="Proteomes" id="UP000467240">
    <property type="component" value="Unassembled WGS sequence"/>
</dbReference>
<dbReference type="InterPro" id="IPR029058">
    <property type="entry name" value="AB_hydrolase_fold"/>
</dbReference>
<evidence type="ECO:0000313" key="1">
    <source>
        <dbReference type="EMBL" id="KAB1652613.1"/>
    </source>
</evidence>
<protein>
    <submittedName>
        <fullName evidence="1">Uncharacterized protein</fullName>
    </submittedName>
</protein>
<dbReference type="Gene3D" id="3.40.50.1820">
    <property type="entry name" value="alpha/beta hydrolase"/>
    <property type="match status" value="1"/>
</dbReference>
<dbReference type="EMBL" id="WBJZ01000029">
    <property type="protein sequence ID" value="KAB1652613.1"/>
    <property type="molecule type" value="Genomic_DNA"/>
</dbReference>
<keyword evidence="2" id="KW-1185">Reference proteome</keyword>
<dbReference type="SUPFAM" id="SSF53474">
    <property type="entry name" value="alpha/beta-Hydrolases"/>
    <property type="match status" value="1"/>
</dbReference>
<organism evidence="1 2">
    <name type="scientific">Pseudoclavibacter chungangensis</name>
    <dbReference type="NCBI Taxonomy" id="587635"/>
    <lineage>
        <taxon>Bacteria</taxon>
        <taxon>Bacillati</taxon>
        <taxon>Actinomycetota</taxon>
        <taxon>Actinomycetes</taxon>
        <taxon>Micrococcales</taxon>
        <taxon>Microbacteriaceae</taxon>
        <taxon>Pseudoclavibacter</taxon>
    </lineage>
</organism>
<accession>A0A7J5BME0</accession>
<name>A0A7J5BME0_9MICO</name>
<sequence length="440" mass="44679">MVLVHDATGLRGRALALEAAVRGLEGANATLRVLIDGRGAAGTVGPMTGTLPAGVQVVLERVDDFAARTRAAEDRLRTAEDAVWSIVRATAEAGAGTVARLTVALGLATPFGGAAGLLPAVAVLAAGGAALRAMRNTPQFAAVVRVGVEFADDLVFGAVGLPVPAPLRGDERALLDAVHDGAVAIGALTVGGLVVTAHDRRPLGGGPPDMADIVGSIPDAEDGGPQVSVTTYTRPDGGIIRLVSVTGTSNQGFGSSRQPFDHVGNLAAYGRNEGESISAVLLALDAAGIRPGDEIVLAGYSQGALVAQAITESGRYDVQGFVSVGGPITTTALPPDVPVVELQHPADPLVALQGLRDPDDDGSAIVTVDPYGPGRAARTDGWFDSHELGLYRESARLAPEFVDPSGPSVARIEAAFAGASATGRQFVTVGREQPRFGGEA</sequence>
<dbReference type="RefSeq" id="WP_158041988.1">
    <property type="nucleotide sequence ID" value="NZ_JACCFV010000001.1"/>
</dbReference>
<gene>
    <name evidence="1" type="ORF">F8O01_16395</name>
</gene>
<comment type="caution">
    <text evidence="1">The sequence shown here is derived from an EMBL/GenBank/DDBJ whole genome shotgun (WGS) entry which is preliminary data.</text>
</comment>
<reference evidence="1 2" key="1">
    <citation type="submission" date="2019-09" db="EMBL/GenBank/DDBJ databases">
        <title>Phylogeny of genus Pseudoclavibacter and closely related genus.</title>
        <authorList>
            <person name="Li Y."/>
        </authorList>
    </citation>
    <scope>NUCLEOTIDE SEQUENCE [LARGE SCALE GENOMIC DNA]</scope>
    <source>
        <strain evidence="1 2">DSM 23821</strain>
    </source>
</reference>
<dbReference type="AlphaFoldDB" id="A0A7J5BME0"/>
<dbReference type="OrthoDB" id="4790882at2"/>